<protein>
    <recommendedName>
        <fullName evidence="7">Major facilitator superfamily (MFS) profile domain-containing protein</fullName>
    </recommendedName>
</protein>
<evidence type="ECO:0000259" key="7">
    <source>
        <dbReference type="PROSITE" id="PS50850"/>
    </source>
</evidence>
<feature type="transmembrane region" description="Helical" evidence="6">
    <location>
        <begin position="67"/>
        <end position="85"/>
    </location>
</feature>
<dbReference type="SUPFAM" id="SSF103473">
    <property type="entry name" value="MFS general substrate transporter"/>
    <property type="match status" value="1"/>
</dbReference>
<feature type="transmembrane region" description="Helical" evidence="6">
    <location>
        <begin position="126"/>
        <end position="146"/>
    </location>
</feature>
<dbReference type="InterPro" id="IPR020846">
    <property type="entry name" value="MFS_dom"/>
</dbReference>
<feature type="transmembrane region" description="Helical" evidence="6">
    <location>
        <begin position="258"/>
        <end position="281"/>
    </location>
</feature>
<accession>A0A4Q4TKA2</accession>
<dbReference type="InterPro" id="IPR036259">
    <property type="entry name" value="MFS_trans_sf"/>
</dbReference>
<feature type="transmembrane region" description="Helical" evidence="6">
    <location>
        <begin position="185"/>
        <end position="205"/>
    </location>
</feature>
<dbReference type="PRINTS" id="PR01036">
    <property type="entry name" value="TCRTETB"/>
</dbReference>
<evidence type="ECO:0000256" key="2">
    <source>
        <dbReference type="ARBA" id="ARBA00022448"/>
    </source>
</evidence>
<keyword evidence="9" id="KW-1185">Reference proteome</keyword>
<feature type="transmembrane region" description="Helical" evidence="6">
    <location>
        <begin position="91"/>
        <end position="114"/>
    </location>
</feature>
<comment type="subcellular location">
    <subcellularLocation>
        <location evidence="1">Membrane</location>
        <topology evidence="1">Multi-pass membrane protein</topology>
    </subcellularLocation>
</comment>
<organism evidence="8 9">
    <name type="scientific">Monosporascus ibericus</name>
    <dbReference type="NCBI Taxonomy" id="155417"/>
    <lineage>
        <taxon>Eukaryota</taxon>
        <taxon>Fungi</taxon>
        <taxon>Dikarya</taxon>
        <taxon>Ascomycota</taxon>
        <taxon>Pezizomycotina</taxon>
        <taxon>Sordariomycetes</taxon>
        <taxon>Xylariomycetidae</taxon>
        <taxon>Xylariales</taxon>
        <taxon>Xylariales incertae sedis</taxon>
        <taxon>Monosporascus</taxon>
    </lineage>
</organism>
<reference evidence="8 9" key="1">
    <citation type="submission" date="2018-06" db="EMBL/GenBank/DDBJ databases">
        <title>Complete Genomes of Monosporascus.</title>
        <authorList>
            <person name="Robinson A.J."/>
            <person name="Natvig D.O."/>
        </authorList>
    </citation>
    <scope>NUCLEOTIDE SEQUENCE [LARGE SCALE GENOMIC DNA]</scope>
    <source>
        <strain evidence="8 9">CBS 110550</strain>
    </source>
</reference>
<dbReference type="PANTHER" id="PTHR23501:SF177">
    <property type="entry name" value="MAJOR FACILITATOR SUPERFAMILY (MFS) PROFILE DOMAIN-CONTAINING PROTEIN-RELATED"/>
    <property type="match status" value="1"/>
</dbReference>
<feature type="transmembrane region" description="Helical" evidence="6">
    <location>
        <begin position="152"/>
        <end position="173"/>
    </location>
</feature>
<keyword evidence="4 6" id="KW-1133">Transmembrane helix</keyword>
<feature type="transmembrane region" description="Helical" evidence="6">
    <location>
        <begin position="225"/>
        <end position="246"/>
    </location>
</feature>
<feature type="transmembrane region" description="Helical" evidence="6">
    <location>
        <begin position="471"/>
        <end position="489"/>
    </location>
</feature>
<dbReference type="FunFam" id="1.20.1720.10:FF:000012">
    <property type="entry name" value="MFS toxin efflux pump (AflT)"/>
    <property type="match status" value="1"/>
</dbReference>
<proteinExistence type="predicted"/>
<evidence type="ECO:0000256" key="5">
    <source>
        <dbReference type="ARBA" id="ARBA00023136"/>
    </source>
</evidence>
<dbReference type="OrthoDB" id="10021397at2759"/>
<feature type="transmembrane region" description="Helical" evidence="6">
    <location>
        <begin position="365"/>
        <end position="387"/>
    </location>
</feature>
<dbReference type="EMBL" id="QJNU01000127">
    <property type="protein sequence ID" value="RYP06504.1"/>
    <property type="molecule type" value="Genomic_DNA"/>
</dbReference>
<evidence type="ECO:0000256" key="4">
    <source>
        <dbReference type="ARBA" id="ARBA00022989"/>
    </source>
</evidence>
<dbReference type="GO" id="GO:0022857">
    <property type="term" value="F:transmembrane transporter activity"/>
    <property type="evidence" value="ECO:0007669"/>
    <property type="project" value="InterPro"/>
</dbReference>
<sequence>MAETDTTKDEQMHSRRPSFQDASQEAVLHAGQNAGLMLSMFLVALDMSIIATAIPRITSEFRSMEDIAWYGSAFFLTLAAFQSLWGKAYKYYSLRLVFIAAIVIFEIGSLVCALAPNSVALIVGRAIQGAGGAGLTGGCYTIAAFVARPAKVPVIVGLLGSTFSLASVVGPLLGGAFSERVTWRWCFYINLPIGGIAILTLFLFSTPEHAKNKSKIGAKDTVLSFDLPGLTLLLGSLLCFFLALQWGGVTRSWGSGTIIALLVLWVVFTAVWLFLECLNAANFSLIYNLPIYFQAIAGDNALISGIKVIPTILSTSLATLLSSSLVGKVNFYQPFLLLGAIFVTIGGGLIYTFDLNTGLGPVIGYQILYGVGTGMSVQIPVIVTGAVSSAQDQAVALSTVLFFQFVSAAYGVGSTDVILNNLILQRAPVYMGGLDGHEVLNAGAASLPMVFEGDMLKGARMAYLDGLRGSWALAVALFGVTFLCALVPARGGRLSPKTKPDGDKEKIQVMAA</sequence>
<evidence type="ECO:0000313" key="9">
    <source>
        <dbReference type="Proteomes" id="UP000293360"/>
    </source>
</evidence>
<feature type="transmembrane region" description="Helical" evidence="6">
    <location>
        <begin position="34"/>
        <end position="55"/>
    </location>
</feature>
<evidence type="ECO:0000256" key="1">
    <source>
        <dbReference type="ARBA" id="ARBA00004141"/>
    </source>
</evidence>
<dbReference type="PANTHER" id="PTHR23501">
    <property type="entry name" value="MAJOR FACILITATOR SUPERFAMILY"/>
    <property type="match status" value="1"/>
</dbReference>
<dbReference type="Gene3D" id="1.20.1250.20">
    <property type="entry name" value="MFS general substrate transporter like domains"/>
    <property type="match status" value="1"/>
</dbReference>
<dbReference type="PROSITE" id="PS50850">
    <property type="entry name" value="MFS"/>
    <property type="match status" value="1"/>
</dbReference>
<dbReference type="GO" id="GO:0005886">
    <property type="term" value="C:plasma membrane"/>
    <property type="evidence" value="ECO:0007669"/>
    <property type="project" value="TreeGrafter"/>
</dbReference>
<comment type="caution">
    <text evidence="8">The sequence shown here is derived from an EMBL/GenBank/DDBJ whole genome shotgun (WGS) entry which is preliminary data.</text>
</comment>
<dbReference type="AlphaFoldDB" id="A0A4Q4TKA2"/>
<gene>
    <name evidence="8" type="ORF">DL764_003124</name>
</gene>
<evidence type="ECO:0000256" key="6">
    <source>
        <dbReference type="SAM" id="Phobius"/>
    </source>
</evidence>
<dbReference type="CDD" id="cd17502">
    <property type="entry name" value="MFS_Azr1_MDR_like"/>
    <property type="match status" value="1"/>
</dbReference>
<dbReference type="Proteomes" id="UP000293360">
    <property type="component" value="Unassembled WGS sequence"/>
</dbReference>
<keyword evidence="3 6" id="KW-0812">Transmembrane</keyword>
<keyword evidence="5 6" id="KW-0472">Membrane</keyword>
<evidence type="ECO:0000256" key="3">
    <source>
        <dbReference type="ARBA" id="ARBA00022692"/>
    </source>
</evidence>
<dbReference type="Pfam" id="PF07690">
    <property type="entry name" value="MFS_1"/>
    <property type="match status" value="1"/>
</dbReference>
<feature type="domain" description="Major facilitator superfamily (MFS) profile" evidence="7">
    <location>
        <begin position="32"/>
        <end position="499"/>
    </location>
</feature>
<dbReference type="InterPro" id="IPR011701">
    <property type="entry name" value="MFS"/>
</dbReference>
<feature type="transmembrane region" description="Helical" evidence="6">
    <location>
        <begin position="335"/>
        <end position="353"/>
    </location>
</feature>
<feature type="transmembrane region" description="Helical" evidence="6">
    <location>
        <begin position="301"/>
        <end position="323"/>
    </location>
</feature>
<evidence type="ECO:0000313" key="8">
    <source>
        <dbReference type="EMBL" id="RYP06504.1"/>
    </source>
</evidence>
<name>A0A4Q4TKA2_9PEZI</name>
<keyword evidence="2" id="KW-0813">Transport</keyword>